<dbReference type="GO" id="GO:0016787">
    <property type="term" value="F:hydrolase activity"/>
    <property type="evidence" value="ECO:0007669"/>
    <property type="project" value="UniProtKB-UniRule"/>
</dbReference>
<accession>A0A3S8S8U3</accession>
<feature type="active site" description="Proton acceptor" evidence="2">
    <location>
        <position position="333"/>
    </location>
</feature>
<evidence type="ECO:0000259" key="4">
    <source>
        <dbReference type="PROSITE" id="PS51635"/>
    </source>
</evidence>
<feature type="short sequence motif" description="GXSXG" evidence="2">
    <location>
        <begin position="125"/>
        <end position="129"/>
    </location>
</feature>
<sequence length="669" mass="71706">MQIQQASRLATTAQTDTVSTPVHDQQERAPTLASSQGKGAVLPLTQVSQPPVAQSSKGDVICATCGPRQVEITRHQDGSASVTMQHPPLTSLVLSGGGAKGAAYPGAIKALEEQGKLAEIRTMSGSSAGAITASLLAAGMNAGEFKTLSDEMNLISLLDSPVKKISLAQHMSGENGKVVAGLFEKIKLSKVGSFIQLLCNILPRLQSEAVPLERILKKESNHSVLAHLDARPELNARPEVAAIRQRLGQGGGVTFGDLALLSRHIPAIKELNITGTGMFDGRPQMIVFNASLTPDMEIARAAHISGSFPIVFSRPEEQSQPFLKEGERLSLQDGGVMLNVPVPELINPDLGRGVIAEHDNLILKFEDDGSEEAKKGTVKGALADWVVGAPVGARSALQAKGLADFADQMVTVPLKTERGDFTDTLGGTLNFTMSDADKGHLQEKLADAVNSHLTARESDRQHYHFEDLESALLALPDRDFAAVAQEGGQELHATAQFRQQAQEHLSTLVASVLTQEAAPRLSLSAEMAHALTQLDTLAESPARREWIVGQLNQPDNTALARLLNSDAPSGQFPILDQGKSEARSREVSTVARNIIHEVIYPSLFRLGQPGSNVALLRRTEHALNQAQTATEVNRALQELADNYGARNKPWSKPLSSTTVNQAKAWMMVE</sequence>
<dbReference type="InterPro" id="IPR016035">
    <property type="entry name" value="Acyl_Trfase/lysoPLipase"/>
</dbReference>
<gene>
    <name evidence="5" type="primary">adiU</name>
</gene>
<reference evidence="5" key="1">
    <citation type="journal article" date="2018" name="J. Bacteriol.">
        <title>Identification and verification of ubiquitin-activated bacterial phospholipases.</title>
        <authorList>
            <person name="Tessmer M.H."/>
            <person name="Anderson D.M."/>
            <person name="Pickrum A.M."/>
            <person name="Riegert M.O."/>
            <person name="Frank D.W."/>
        </authorList>
    </citation>
    <scope>NUCLEOTIDE SEQUENCE</scope>
    <source>
        <strain evidence="5">2478-85</strain>
    </source>
</reference>
<keyword evidence="1 2" id="KW-0443">Lipid metabolism</keyword>
<dbReference type="Gene3D" id="3.40.1090.10">
    <property type="entry name" value="Cytosolic phospholipase A2 catalytic domain"/>
    <property type="match status" value="2"/>
</dbReference>
<dbReference type="InterPro" id="IPR052580">
    <property type="entry name" value="Lipid_Hydrolase"/>
</dbReference>
<dbReference type="GO" id="GO:0016042">
    <property type="term" value="P:lipid catabolic process"/>
    <property type="evidence" value="ECO:0007669"/>
    <property type="project" value="UniProtKB-UniRule"/>
</dbReference>
<evidence type="ECO:0000256" key="1">
    <source>
        <dbReference type="ARBA" id="ARBA00023098"/>
    </source>
</evidence>
<dbReference type="Gene3D" id="1.20.1050.100">
    <property type="match status" value="1"/>
</dbReference>
<dbReference type="EMBL" id="MK249729">
    <property type="protein sequence ID" value="AZK90257.1"/>
    <property type="molecule type" value="Genomic_DNA"/>
</dbReference>
<dbReference type="Pfam" id="PF20983">
    <property type="entry name" value="ExoU_C"/>
    <property type="match status" value="1"/>
</dbReference>
<dbReference type="Pfam" id="PF01734">
    <property type="entry name" value="Patatin"/>
    <property type="match status" value="1"/>
</dbReference>
<feature type="region of interest" description="Disordered" evidence="3">
    <location>
        <begin position="1"/>
        <end position="38"/>
    </location>
</feature>
<name>A0A3S8S8U3_9GAMM</name>
<dbReference type="AlphaFoldDB" id="A0A3S8S8U3"/>
<dbReference type="Pfam" id="PF20848">
    <property type="entry name" value="ExoU_mid_dom"/>
    <property type="match status" value="1"/>
</dbReference>
<dbReference type="SUPFAM" id="SSF52151">
    <property type="entry name" value="FabD/lysophospholipase-like"/>
    <property type="match status" value="1"/>
</dbReference>
<evidence type="ECO:0000256" key="2">
    <source>
        <dbReference type="PROSITE-ProRule" id="PRU01161"/>
    </source>
</evidence>
<evidence type="ECO:0000313" key="5">
    <source>
        <dbReference type="EMBL" id="AZK90257.1"/>
    </source>
</evidence>
<feature type="compositionally biased region" description="Polar residues" evidence="3">
    <location>
        <begin position="1"/>
        <end position="23"/>
    </location>
</feature>
<feature type="short sequence motif" description="GXGXXG" evidence="2">
    <location>
        <begin position="96"/>
        <end position="101"/>
    </location>
</feature>
<evidence type="ECO:0000256" key="3">
    <source>
        <dbReference type="SAM" id="MobiDB-lite"/>
    </source>
</evidence>
<feature type="active site" description="Nucleophile" evidence="2">
    <location>
        <position position="127"/>
    </location>
</feature>
<keyword evidence="2" id="KW-0442">Lipid degradation</keyword>
<dbReference type="PANTHER" id="PTHR46394:SF1">
    <property type="entry name" value="PNPLA DOMAIN-CONTAINING PROTEIN"/>
    <property type="match status" value="1"/>
</dbReference>
<organism evidence="5">
    <name type="scientific">Aeromonas diversa</name>
    <dbReference type="NCBI Taxonomy" id="502790"/>
    <lineage>
        <taxon>Bacteria</taxon>
        <taxon>Pseudomonadati</taxon>
        <taxon>Pseudomonadota</taxon>
        <taxon>Gammaproteobacteria</taxon>
        <taxon>Aeromonadales</taxon>
        <taxon>Aeromonadaceae</taxon>
        <taxon>Aeromonas</taxon>
    </lineage>
</organism>
<dbReference type="InterPro" id="IPR049154">
    <property type="entry name" value="ExoU_C"/>
</dbReference>
<dbReference type="PROSITE" id="PS51635">
    <property type="entry name" value="PNPLA"/>
    <property type="match status" value="1"/>
</dbReference>
<dbReference type="PANTHER" id="PTHR46394">
    <property type="entry name" value="ANNEXIN"/>
    <property type="match status" value="1"/>
</dbReference>
<feature type="short sequence motif" description="DGA/G" evidence="2">
    <location>
        <begin position="333"/>
        <end position="335"/>
    </location>
</feature>
<keyword evidence="2" id="KW-0378">Hydrolase</keyword>
<protein>
    <submittedName>
        <fullName evidence="5">Ubiquitin-activated phospholipase</fullName>
    </submittedName>
</protein>
<feature type="domain" description="PNPLA" evidence="4">
    <location>
        <begin position="92"/>
        <end position="346"/>
    </location>
</feature>
<proteinExistence type="predicted"/>
<dbReference type="InterPro" id="IPR002641">
    <property type="entry name" value="PNPLA_dom"/>
</dbReference>
<dbReference type="CDD" id="cd07207">
    <property type="entry name" value="Pat_ExoU_VipD_like"/>
    <property type="match status" value="1"/>
</dbReference>
<dbReference type="InterPro" id="IPR049155">
    <property type="entry name" value="ExoU_mid_dom"/>
</dbReference>